<dbReference type="AlphaFoldDB" id="A0A1F6DDG5"/>
<dbReference type="Proteomes" id="UP000178794">
    <property type="component" value="Unassembled WGS sequence"/>
</dbReference>
<protein>
    <submittedName>
        <fullName evidence="1">Uncharacterized protein</fullName>
    </submittedName>
</protein>
<dbReference type="EMBL" id="MFLF01000016">
    <property type="protein sequence ID" value="OGG59367.1"/>
    <property type="molecule type" value="Genomic_DNA"/>
</dbReference>
<accession>A0A1F6DDG5</accession>
<comment type="caution">
    <text evidence="1">The sequence shown here is derived from an EMBL/GenBank/DDBJ whole genome shotgun (WGS) entry which is preliminary data.</text>
</comment>
<gene>
    <name evidence="1" type="ORF">A3C89_02590</name>
</gene>
<name>A0A1F6DDG5_9BACT</name>
<proteinExistence type="predicted"/>
<organism evidence="1 2">
    <name type="scientific">Candidatus Kaiserbacteria bacterium RIFCSPHIGHO2_02_FULL_50_50</name>
    <dbReference type="NCBI Taxonomy" id="1798492"/>
    <lineage>
        <taxon>Bacteria</taxon>
        <taxon>Candidatus Kaiseribacteriota</taxon>
    </lineage>
</organism>
<reference evidence="1 2" key="1">
    <citation type="journal article" date="2016" name="Nat. Commun.">
        <title>Thousands of microbial genomes shed light on interconnected biogeochemical processes in an aquifer system.</title>
        <authorList>
            <person name="Anantharaman K."/>
            <person name="Brown C.T."/>
            <person name="Hug L.A."/>
            <person name="Sharon I."/>
            <person name="Castelle C.J."/>
            <person name="Probst A.J."/>
            <person name="Thomas B.C."/>
            <person name="Singh A."/>
            <person name="Wilkins M.J."/>
            <person name="Karaoz U."/>
            <person name="Brodie E.L."/>
            <person name="Williams K.H."/>
            <person name="Hubbard S.S."/>
            <person name="Banfield J.F."/>
        </authorList>
    </citation>
    <scope>NUCLEOTIDE SEQUENCE [LARGE SCALE GENOMIC DNA]</scope>
</reference>
<evidence type="ECO:0000313" key="2">
    <source>
        <dbReference type="Proteomes" id="UP000178794"/>
    </source>
</evidence>
<evidence type="ECO:0000313" key="1">
    <source>
        <dbReference type="EMBL" id="OGG59367.1"/>
    </source>
</evidence>
<sequence>MMKKNAVALGFLGGAFSGALCMLAILWVQGFFVSARQVVVVGQSTVLYDDGSAEFIEREEQGDTEVVYRASVPAGRDYYYRTTGNELTKPVPPSVMLIDGTGDWEIYTYQNPNDPCMRDILIKDRKEHVMRAVRTEQCILGSIEERDTTYFYGSTDLSPIWQYEPARDILFMIGNYLTGETFATTTIALREHEAITDVVSDWEHAHFVVTVSDCDLGKEITGTGRRMLHVETETGKVTDVTPSDMVACDSYSHMSQDSSARVQFSRSFGFKDAPNDGRFLYYSNYTTGEVRALEIP</sequence>